<comment type="subcellular location">
    <subcellularLocation>
        <location evidence="1">Cell inner membrane</location>
        <topology evidence="1">Multi-pass membrane protein</topology>
    </subcellularLocation>
</comment>
<evidence type="ECO:0008006" key="11">
    <source>
        <dbReference type="Google" id="ProtNLM"/>
    </source>
</evidence>
<evidence type="ECO:0000256" key="2">
    <source>
        <dbReference type="ARBA" id="ARBA00009494"/>
    </source>
</evidence>
<evidence type="ECO:0000256" key="3">
    <source>
        <dbReference type="ARBA" id="ARBA00022475"/>
    </source>
</evidence>
<dbReference type="EMBL" id="AMRI01000009">
    <property type="protein sequence ID" value="EKE75172.1"/>
    <property type="molecule type" value="Genomic_DNA"/>
</dbReference>
<keyword evidence="7 8" id="KW-0472">Membrane</keyword>
<feature type="transmembrane region" description="Helical" evidence="8">
    <location>
        <begin position="602"/>
        <end position="626"/>
    </location>
</feature>
<keyword evidence="4" id="KW-0997">Cell inner membrane</keyword>
<name>K2JLB5_9GAMM</name>
<evidence type="ECO:0000256" key="4">
    <source>
        <dbReference type="ARBA" id="ARBA00022519"/>
    </source>
</evidence>
<evidence type="ECO:0000256" key="6">
    <source>
        <dbReference type="ARBA" id="ARBA00022989"/>
    </source>
</evidence>
<keyword evidence="5 8" id="KW-0812">Transmembrane</keyword>
<organism evidence="9 10">
    <name type="scientific">Gallaecimonas xiamenensis 3-C-1</name>
    <dbReference type="NCBI Taxonomy" id="745411"/>
    <lineage>
        <taxon>Bacteria</taxon>
        <taxon>Pseudomonadati</taxon>
        <taxon>Pseudomonadota</taxon>
        <taxon>Gammaproteobacteria</taxon>
        <taxon>Enterobacterales</taxon>
        <taxon>Gallaecimonadaceae</taxon>
        <taxon>Gallaecimonas</taxon>
    </lineage>
</organism>
<feature type="transmembrane region" description="Helical" evidence="8">
    <location>
        <begin position="309"/>
        <end position="330"/>
    </location>
</feature>
<dbReference type="GO" id="GO:0005886">
    <property type="term" value="C:plasma membrane"/>
    <property type="evidence" value="ECO:0007669"/>
    <property type="project" value="UniProtKB-SubCell"/>
</dbReference>
<dbReference type="RefSeq" id="WP_008484041.1">
    <property type="nucleotide sequence ID" value="NZ_AMRI01000009.1"/>
</dbReference>
<keyword evidence="6 8" id="KW-1133">Transmembrane helix</keyword>
<comment type="caution">
    <text evidence="9">The sequence shown here is derived from an EMBL/GenBank/DDBJ whole genome shotgun (WGS) entry which is preliminary data.</text>
</comment>
<dbReference type="Proteomes" id="UP000006755">
    <property type="component" value="Unassembled WGS sequence"/>
</dbReference>
<protein>
    <recommendedName>
        <fullName evidence="11">Intracellular growth attenuator IgaA</fullName>
    </recommendedName>
</protein>
<proteinExistence type="inferred from homology"/>
<dbReference type="InterPro" id="IPR010771">
    <property type="entry name" value="IgaA"/>
</dbReference>
<feature type="transmembrane region" description="Helical" evidence="8">
    <location>
        <begin position="6"/>
        <end position="24"/>
    </location>
</feature>
<feature type="transmembrane region" description="Helical" evidence="8">
    <location>
        <begin position="215"/>
        <end position="232"/>
    </location>
</feature>
<reference evidence="9 10" key="1">
    <citation type="journal article" date="2012" name="J. Bacteriol.">
        <title>Genome Sequence of Gallaecimonas xiamenensis Type Strain 3-C-1.</title>
        <authorList>
            <person name="Lai Q."/>
            <person name="Wang L."/>
            <person name="Wang W."/>
            <person name="Shao Z."/>
        </authorList>
    </citation>
    <scope>NUCLEOTIDE SEQUENCE [LARGE SCALE GENOMIC DNA]</scope>
    <source>
        <strain evidence="9 10">3-C-1</strain>
    </source>
</reference>
<feature type="transmembrane region" description="Helical" evidence="8">
    <location>
        <begin position="191"/>
        <end position="209"/>
    </location>
</feature>
<sequence length="633" mass="70847">MEALHLILTLFVIGMSIFSLISYSSRRADSRASREQLLAKDKHHRLLTQEEQQLIAELDKADWQSTHQQVFYLKGEYLGHGLEGGEMHRTIGGVEVVLPFDALNHVTEDNLAEVVNTDGKKMLVVSLNDSFTLAGGKADQAAREVSNERWQQGAVGVLNDDSELPEEWQVKVLSSRQESLEERQLRYSPSWKIVTALLLAASLACLAWSNDDPLFWGIPALVFLALALWAYSRKRALPEPLKVNYVEGVLRKVNGFYLVGNMEAYVPPEWHESKLLTGQIERFEMRTDHQLMQVPRLGLTHKPKKPAAWVHHLVLGLTALVMLGLGLINFSSPKADLFYSWHWLMGTEATNYHSLAELKAKPPAVGDWVYLRGKARCWGRYGYSGSPCETLLFGAPEDLGPLPEASAAWRELLESQWFEKASLSSSEQLYLTMLAVQSGRHFDPSSLRTLTDPNKLVLLVERACASGCDYATQTLTELMDEDWSTLLEKARKGELEPVLLNSSRAAQVSRSLDNEADTEMRQLANQSWHQLEGKASLGQLLEVWPSPLYWPTETAASDYQSYLALKKMAGPEGQESIAVPAVVIANGERLVLDSGYYMDRPWPFLSGGLYLALSALLALCQLLLAWRGARRQG</sequence>
<keyword evidence="3" id="KW-1003">Cell membrane</keyword>
<evidence type="ECO:0000256" key="8">
    <source>
        <dbReference type="SAM" id="Phobius"/>
    </source>
</evidence>
<dbReference type="Pfam" id="PF07095">
    <property type="entry name" value="IgaA"/>
    <property type="match status" value="1"/>
</dbReference>
<keyword evidence="10" id="KW-1185">Reference proteome</keyword>
<accession>K2JLB5</accession>
<evidence type="ECO:0000256" key="5">
    <source>
        <dbReference type="ARBA" id="ARBA00022692"/>
    </source>
</evidence>
<gene>
    <name evidence="9" type="ORF">B3C1_07846</name>
</gene>
<evidence type="ECO:0000256" key="7">
    <source>
        <dbReference type="ARBA" id="ARBA00023136"/>
    </source>
</evidence>
<dbReference type="AlphaFoldDB" id="K2JLB5"/>
<evidence type="ECO:0000313" key="9">
    <source>
        <dbReference type="EMBL" id="EKE75172.1"/>
    </source>
</evidence>
<dbReference type="OrthoDB" id="8827178at2"/>
<dbReference type="STRING" id="745411.B3C1_07846"/>
<comment type="similarity">
    <text evidence="2">Belongs to the IgaA family.</text>
</comment>
<evidence type="ECO:0000313" key="10">
    <source>
        <dbReference type="Proteomes" id="UP000006755"/>
    </source>
</evidence>
<dbReference type="eggNOG" id="ENOG502Z8KK">
    <property type="taxonomic scope" value="Bacteria"/>
</dbReference>
<evidence type="ECO:0000256" key="1">
    <source>
        <dbReference type="ARBA" id="ARBA00004429"/>
    </source>
</evidence>